<accession>A0A3P3TUT3</accession>
<dbReference type="EMBL" id="RRCN01000001">
    <property type="protein sequence ID" value="RRJ61892.1"/>
    <property type="molecule type" value="Genomic_DNA"/>
</dbReference>
<evidence type="ECO:0000313" key="2">
    <source>
        <dbReference type="EMBL" id="RRJ61892.1"/>
    </source>
</evidence>
<proteinExistence type="predicted"/>
<evidence type="ECO:0000256" key="1">
    <source>
        <dbReference type="SAM" id="Coils"/>
    </source>
</evidence>
<name>A0A3P3TUT3_9BACL</name>
<dbReference type="InterPro" id="IPR025460">
    <property type="entry name" value="DUF4280"/>
</dbReference>
<keyword evidence="1" id="KW-0175">Coiled coil</keyword>
<dbReference type="Pfam" id="PF14107">
    <property type="entry name" value="DUF4280"/>
    <property type="match status" value="1"/>
</dbReference>
<reference evidence="2 3" key="1">
    <citation type="submission" date="2018-11" db="EMBL/GenBank/DDBJ databases">
        <title>Genome sequencing of Paenibacillus sp. KCOM 3021 (= ChDC PVNT-B20).</title>
        <authorList>
            <person name="Kook J.-K."/>
            <person name="Park S.-N."/>
            <person name="Lim Y.K."/>
        </authorList>
    </citation>
    <scope>NUCLEOTIDE SEQUENCE [LARGE SCALE GENOMIC DNA]</scope>
    <source>
        <strain evidence="2 3">KCOM 3021</strain>
    </source>
</reference>
<sequence>MILAKEYVVESAMISCEYGSTPIELKTPDHRHIYADEKKLSNITDIDSTCIGCFGSCSSPYLVSYDVPTMEQFDIDTVQEARKFLGDSSCISQVVIPWQNPKPDVFAGHYQALIEGCWTVCQKGFGIISVIASGQSAESNNQLVMQKLKDLEQAVEAYMKEHGIKSKYKDKLLESILLWDDYDQAFWERTSDEHTTGFSEYLRKDNPALFNFFERNITIQDTATGKDVDLTYFMGLMKGFDKDHTDPLEAISPEITKNESMLNAYLDAANLNQVHYEDIEDKSLVEIIDGYYGLSGTPSGKTQTRYSDFVDYVTPILDGPYLGDLVAYEQATEEEKKFIRLNDMISGRLQHGADEEYASELTTSFLDKVRQGMSEERSR</sequence>
<comment type="caution">
    <text evidence="2">The sequence shown here is derived from an EMBL/GenBank/DDBJ whole genome shotgun (WGS) entry which is preliminary data.</text>
</comment>
<dbReference type="Proteomes" id="UP000267017">
    <property type="component" value="Unassembled WGS sequence"/>
</dbReference>
<organism evidence="2 3">
    <name type="scientific">Paenibacillus oralis</name>
    <dbReference type="NCBI Taxonomy" id="2490856"/>
    <lineage>
        <taxon>Bacteria</taxon>
        <taxon>Bacillati</taxon>
        <taxon>Bacillota</taxon>
        <taxon>Bacilli</taxon>
        <taxon>Bacillales</taxon>
        <taxon>Paenibacillaceae</taxon>
        <taxon>Paenibacillus</taxon>
    </lineage>
</organism>
<gene>
    <name evidence="2" type="ORF">EHV15_02060</name>
</gene>
<keyword evidence="3" id="KW-1185">Reference proteome</keyword>
<evidence type="ECO:0000313" key="3">
    <source>
        <dbReference type="Proteomes" id="UP000267017"/>
    </source>
</evidence>
<feature type="coiled-coil region" evidence="1">
    <location>
        <begin position="134"/>
        <end position="161"/>
    </location>
</feature>
<protein>
    <submittedName>
        <fullName evidence="2">DUF4280 domain-containing protein</fullName>
    </submittedName>
</protein>
<dbReference type="OrthoDB" id="4825649at2"/>
<dbReference type="AlphaFoldDB" id="A0A3P3TUT3"/>